<evidence type="ECO:0000256" key="1">
    <source>
        <dbReference type="SAM" id="MobiDB-lite"/>
    </source>
</evidence>
<dbReference type="InterPro" id="IPR011990">
    <property type="entry name" value="TPR-like_helical_dom_sf"/>
</dbReference>
<sequence>MQEVSIQPKHYLTCLWPGMAELWWRGRLSALPAAIAFAAVVNALLIAKFIFTDWLSGGLVMLACWVVVAAWIVLAIRSAKELPLLLSPRTASEEPDRFSDAQIAYLKGDYAAAEDYLTACLSVEPRDPPALLMLSAVYRQTGRLSASQVLLSEIRKLEVAEKWDLEFTAEEARLERDIEAVESDQESEEDPETETTQGGGENEGDSPENASQDSLPDADSPETADNNVQDDTNDEETENLEHATPDSHTGNSDVFAQDSPAHDTAIEDMLDEFPEPRRRDDGFEAAA</sequence>
<feature type="region of interest" description="Disordered" evidence="1">
    <location>
        <begin position="179"/>
        <end position="287"/>
    </location>
</feature>
<feature type="compositionally biased region" description="Basic and acidic residues" evidence="1">
    <location>
        <begin position="274"/>
        <end position="287"/>
    </location>
</feature>
<evidence type="ECO:0000313" key="3">
    <source>
        <dbReference type="EMBL" id="SMP40786.1"/>
    </source>
</evidence>
<comment type="caution">
    <text evidence="3">The sequence shown here is derived from an EMBL/GenBank/DDBJ whole genome shotgun (WGS) entry which is preliminary data.</text>
</comment>
<reference evidence="3 4" key="1">
    <citation type="submission" date="2017-05" db="EMBL/GenBank/DDBJ databases">
        <authorList>
            <person name="Varghese N."/>
            <person name="Submissions S."/>
        </authorList>
    </citation>
    <scope>NUCLEOTIDE SEQUENCE [LARGE SCALE GENOMIC DNA]</scope>
    <source>
        <strain evidence="3 4">DSM 25457</strain>
    </source>
</reference>
<name>A0ABY1PPG5_9BACT</name>
<evidence type="ECO:0000313" key="4">
    <source>
        <dbReference type="Proteomes" id="UP001158067"/>
    </source>
</evidence>
<evidence type="ECO:0008006" key="5">
    <source>
        <dbReference type="Google" id="ProtNLM"/>
    </source>
</evidence>
<evidence type="ECO:0000256" key="2">
    <source>
        <dbReference type="SAM" id="Phobius"/>
    </source>
</evidence>
<accession>A0ABY1PPG5</accession>
<keyword evidence="4" id="KW-1185">Reference proteome</keyword>
<feature type="transmembrane region" description="Helical" evidence="2">
    <location>
        <begin position="57"/>
        <end position="76"/>
    </location>
</feature>
<feature type="compositionally biased region" description="Acidic residues" evidence="1">
    <location>
        <begin position="180"/>
        <end position="193"/>
    </location>
</feature>
<dbReference type="SUPFAM" id="SSF48452">
    <property type="entry name" value="TPR-like"/>
    <property type="match status" value="1"/>
</dbReference>
<keyword evidence="2" id="KW-1133">Transmembrane helix</keyword>
<proteinExistence type="predicted"/>
<protein>
    <recommendedName>
        <fullName evidence="5">Tetratricopeptide repeat protein</fullName>
    </recommendedName>
</protein>
<gene>
    <name evidence="3" type="ORF">SAMN06265222_101496</name>
</gene>
<keyword evidence="2" id="KW-0472">Membrane</keyword>
<feature type="transmembrane region" description="Helical" evidence="2">
    <location>
        <begin position="28"/>
        <end position="51"/>
    </location>
</feature>
<dbReference type="EMBL" id="FXUG01000001">
    <property type="protein sequence ID" value="SMP40786.1"/>
    <property type="molecule type" value="Genomic_DNA"/>
</dbReference>
<keyword evidence="2" id="KW-0812">Transmembrane</keyword>
<dbReference type="Gene3D" id="1.25.40.10">
    <property type="entry name" value="Tetratricopeptide repeat domain"/>
    <property type="match status" value="1"/>
</dbReference>
<dbReference type="Pfam" id="PF14559">
    <property type="entry name" value="TPR_19"/>
    <property type="match status" value="1"/>
</dbReference>
<dbReference type="Proteomes" id="UP001158067">
    <property type="component" value="Unassembled WGS sequence"/>
</dbReference>
<organism evidence="3 4">
    <name type="scientific">Neorhodopirellula lusitana</name>
    <dbReference type="NCBI Taxonomy" id="445327"/>
    <lineage>
        <taxon>Bacteria</taxon>
        <taxon>Pseudomonadati</taxon>
        <taxon>Planctomycetota</taxon>
        <taxon>Planctomycetia</taxon>
        <taxon>Pirellulales</taxon>
        <taxon>Pirellulaceae</taxon>
        <taxon>Neorhodopirellula</taxon>
    </lineage>
</organism>